<dbReference type="PANTHER" id="PTHR43877">
    <property type="entry name" value="AMINOALKYLPHOSPHONATE N-ACETYLTRANSFERASE-RELATED-RELATED"/>
    <property type="match status" value="1"/>
</dbReference>
<evidence type="ECO:0000256" key="2">
    <source>
        <dbReference type="ARBA" id="ARBA00023315"/>
    </source>
</evidence>
<dbReference type="Proteomes" id="UP001290455">
    <property type="component" value="Unassembled WGS sequence"/>
</dbReference>
<dbReference type="SUPFAM" id="SSF55729">
    <property type="entry name" value="Acyl-CoA N-acyltransferases (Nat)"/>
    <property type="match status" value="1"/>
</dbReference>
<comment type="caution">
    <text evidence="4">The sequence shown here is derived from an EMBL/GenBank/DDBJ whole genome shotgun (WGS) entry which is preliminary data.</text>
</comment>
<dbReference type="Gene3D" id="3.40.630.30">
    <property type="match status" value="1"/>
</dbReference>
<dbReference type="PANTHER" id="PTHR43877:SF1">
    <property type="entry name" value="ACETYLTRANSFERASE"/>
    <property type="match status" value="1"/>
</dbReference>
<dbReference type="CDD" id="cd04301">
    <property type="entry name" value="NAT_SF"/>
    <property type="match status" value="1"/>
</dbReference>
<evidence type="ECO:0000313" key="5">
    <source>
        <dbReference type="Proteomes" id="UP001290455"/>
    </source>
</evidence>
<name>A0ABU5J0N3_9BACI</name>
<reference evidence="4 5" key="1">
    <citation type="submission" date="2023-11" db="EMBL/GenBank/DDBJ databases">
        <title>Bacillus jintuensis, isolated from a mudflat on the Beibu Gulf coast.</title>
        <authorList>
            <person name="Li M."/>
        </authorList>
    </citation>
    <scope>NUCLEOTIDE SEQUENCE [LARGE SCALE GENOMIC DNA]</scope>
    <source>
        <strain evidence="4 5">31A1R</strain>
    </source>
</reference>
<evidence type="ECO:0000256" key="1">
    <source>
        <dbReference type="ARBA" id="ARBA00022679"/>
    </source>
</evidence>
<accession>A0ABU5J0N3</accession>
<dbReference type="InterPro" id="IPR000182">
    <property type="entry name" value="GNAT_dom"/>
</dbReference>
<dbReference type="EMBL" id="JAXOFX010000010">
    <property type="protein sequence ID" value="MDZ5472980.1"/>
    <property type="molecule type" value="Genomic_DNA"/>
</dbReference>
<keyword evidence="1" id="KW-0808">Transferase</keyword>
<dbReference type="InterPro" id="IPR016181">
    <property type="entry name" value="Acyl_CoA_acyltransferase"/>
</dbReference>
<dbReference type="InterPro" id="IPR050832">
    <property type="entry name" value="Bact_Acetyltransf"/>
</dbReference>
<proteinExistence type="predicted"/>
<keyword evidence="5" id="KW-1185">Reference proteome</keyword>
<evidence type="ECO:0000313" key="4">
    <source>
        <dbReference type="EMBL" id="MDZ5472980.1"/>
    </source>
</evidence>
<protein>
    <submittedName>
        <fullName evidence="4">GNAT family N-acetyltransferase</fullName>
    </submittedName>
</protein>
<dbReference type="Pfam" id="PF00583">
    <property type="entry name" value="Acetyltransf_1"/>
    <property type="match status" value="1"/>
</dbReference>
<feature type="domain" description="N-acetyltransferase" evidence="3">
    <location>
        <begin position="3"/>
        <end position="169"/>
    </location>
</feature>
<sequence>MEMTLNLEEIKSIHAYRNQLTELLMEVVEGGASVGFLPPLKEKDAEEYWDHVLNPDVILLVAKMDNEIAGTIQLHLCMKLNGDHRVEIAKLMTHPKFRRKGIARFLMNAAEDQAKQLGRTLVVLDTREGDPSNDLYLSLGYVKAGRIPNFAKSADGSFDATIIYYKSLSC</sequence>
<dbReference type="PROSITE" id="PS51186">
    <property type="entry name" value="GNAT"/>
    <property type="match status" value="1"/>
</dbReference>
<keyword evidence="2" id="KW-0012">Acyltransferase</keyword>
<gene>
    <name evidence="4" type="ORF">SM124_14780</name>
</gene>
<organism evidence="4 5">
    <name type="scientific">Robertmurraya mangrovi</name>
    <dbReference type="NCBI Taxonomy" id="3098077"/>
    <lineage>
        <taxon>Bacteria</taxon>
        <taxon>Bacillati</taxon>
        <taxon>Bacillota</taxon>
        <taxon>Bacilli</taxon>
        <taxon>Bacillales</taxon>
        <taxon>Bacillaceae</taxon>
        <taxon>Robertmurraya</taxon>
    </lineage>
</organism>
<dbReference type="RefSeq" id="WP_322447282.1">
    <property type="nucleotide sequence ID" value="NZ_JAXOFX010000010.1"/>
</dbReference>
<evidence type="ECO:0000259" key="3">
    <source>
        <dbReference type="PROSITE" id="PS51186"/>
    </source>
</evidence>